<keyword evidence="3" id="KW-0862">Zinc</keyword>
<evidence type="ECO:0000256" key="3">
    <source>
        <dbReference type="ARBA" id="ARBA00022833"/>
    </source>
</evidence>
<dbReference type="GO" id="GO:0046872">
    <property type="term" value="F:metal ion binding"/>
    <property type="evidence" value="ECO:0007669"/>
    <property type="project" value="UniProtKB-KW"/>
</dbReference>
<evidence type="ECO:0000259" key="5">
    <source>
        <dbReference type="PROSITE" id="PS51891"/>
    </source>
</evidence>
<dbReference type="SUPFAM" id="SSF51316">
    <property type="entry name" value="Mss4-like"/>
    <property type="match status" value="1"/>
</dbReference>
<evidence type="ECO:0000313" key="7">
    <source>
        <dbReference type="Proteomes" id="UP000052023"/>
    </source>
</evidence>
<dbReference type="Gene3D" id="3.90.1590.10">
    <property type="entry name" value="glutathione-dependent formaldehyde- activating enzyme (gfa)"/>
    <property type="match status" value="1"/>
</dbReference>
<keyword evidence="2" id="KW-0479">Metal-binding</keyword>
<sequence length="149" mass="15593">MSQGFTGSCLCGAVHFKSTADAQMVGHCHCIDCRKSSGTGHCTHLVVPEQAFYVTGSVTFYDRAADSGNIISRGFCGTCGSPVYSKNSGMSGVVFPRASVLDDPEIAKPQMVVYASQAPSWDHVNPALPVFATMPEGGPQKVVATKSAS</sequence>
<accession>A0A0R3MK06</accession>
<dbReference type="EMBL" id="LLYA01000180">
    <property type="protein sequence ID" value="KRR20268.1"/>
    <property type="molecule type" value="Genomic_DNA"/>
</dbReference>
<evidence type="ECO:0000256" key="2">
    <source>
        <dbReference type="ARBA" id="ARBA00022723"/>
    </source>
</evidence>
<dbReference type="PANTHER" id="PTHR33337:SF40">
    <property type="entry name" value="CENP-V_GFA DOMAIN-CONTAINING PROTEIN-RELATED"/>
    <property type="match status" value="1"/>
</dbReference>
<dbReference type="GO" id="GO:0016846">
    <property type="term" value="F:carbon-sulfur lyase activity"/>
    <property type="evidence" value="ECO:0007669"/>
    <property type="project" value="InterPro"/>
</dbReference>
<gene>
    <name evidence="6" type="ORF">CQ13_32955</name>
</gene>
<evidence type="ECO:0000256" key="4">
    <source>
        <dbReference type="ARBA" id="ARBA00023239"/>
    </source>
</evidence>
<dbReference type="AlphaFoldDB" id="A0A0R3MK06"/>
<feature type="domain" description="CENP-V/GFA" evidence="5">
    <location>
        <begin position="5"/>
        <end position="122"/>
    </location>
</feature>
<dbReference type="InterPro" id="IPR011057">
    <property type="entry name" value="Mss4-like_sf"/>
</dbReference>
<name>A0A0R3MK06_9BRAD</name>
<dbReference type="InterPro" id="IPR006913">
    <property type="entry name" value="CENP-V/GFA"/>
</dbReference>
<dbReference type="OrthoDB" id="9807246at2"/>
<proteinExistence type="inferred from homology"/>
<protein>
    <submittedName>
        <fullName evidence="6">Aldehyde-activating protein</fullName>
    </submittedName>
</protein>
<dbReference type="Pfam" id="PF04828">
    <property type="entry name" value="GFA"/>
    <property type="match status" value="1"/>
</dbReference>
<dbReference type="PANTHER" id="PTHR33337">
    <property type="entry name" value="GFA DOMAIN-CONTAINING PROTEIN"/>
    <property type="match status" value="1"/>
</dbReference>
<keyword evidence="4" id="KW-0456">Lyase</keyword>
<evidence type="ECO:0000256" key="1">
    <source>
        <dbReference type="ARBA" id="ARBA00005495"/>
    </source>
</evidence>
<comment type="caution">
    <text evidence="6">The sequence shown here is derived from an EMBL/GenBank/DDBJ whole genome shotgun (WGS) entry which is preliminary data.</text>
</comment>
<reference evidence="6 7" key="1">
    <citation type="submission" date="2014-03" db="EMBL/GenBank/DDBJ databases">
        <title>Bradyrhizobium valentinum sp. nov., isolated from effective nodules of Lupinus mariae-josephae, a lupine endemic of basic-lime soils in Eastern Spain.</title>
        <authorList>
            <person name="Duran D."/>
            <person name="Rey L."/>
            <person name="Navarro A."/>
            <person name="Busquets A."/>
            <person name="Imperial J."/>
            <person name="Ruiz-Argueso T."/>
        </authorList>
    </citation>
    <scope>NUCLEOTIDE SEQUENCE [LARGE SCALE GENOMIC DNA]</scope>
    <source>
        <strain evidence="6 7">Ro19</strain>
    </source>
</reference>
<keyword evidence="7" id="KW-1185">Reference proteome</keyword>
<evidence type="ECO:0000313" key="6">
    <source>
        <dbReference type="EMBL" id="KRR20268.1"/>
    </source>
</evidence>
<comment type="similarity">
    <text evidence="1">Belongs to the Gfa family.</text>
</comment>
<dbReference type="PROSITE" id="PS51891">
    <property type="entry name" value="CENP_V_GFA"/>
    <property type="match status" value="1"/>
</dbReference>
<organism evidence="6 7">
    <name type="scientific">Bradyrhizobium retamae</name>
    <dbReference type="NCBI Taxonomy" id="1300035"/>
    <lineage>
        <taxon>Bacteria</taxon>
        <taxon>Pseudomonadati</taxon>
        <taxon>Pseudomonadota</taxon>
        <taxon>Alphaproteobacteria</taxon>
        <taxon>Hyphomicrobiales</taxon>
        <taxon>Nitrobacteraceae</taxon>
        <taxon>Bradyrhizobium</taxon>
    </lineage>
</organism>
<dbReference type="Proteomes" id="UP000052023">
    <property type="component" value="Unassembled WGS sequence"/>
</dbReference>